<evidence type="ECO:0000256" key="6">
    <source>
        <dbReference type="ARBA" id="ARBA00022801"/>
    </source>
</evidence>
<dbReference type="Pfam" id="PF03413">
    <property type="entry name" value="PepSY"/>
    <property type="match status" value="1"/>
</dbReference>
<dbReference type="EC" id="3.4.24.-" evidence="11"/>
<dbReference type="RefSeq" id="WP_009384154.1">
    <property type="nucleotide sequence ID" value="NZ_AMSQ01000016.1"/>
</dbReference>
<evidence type="ECO:0000256" key="8">
    <source>
        <dbReference type="ARBA" id="ARBA00023049"/>
    </source>
</evidence>
<dbReference type="GO" id="GO:0004222">
    <property type="term" value="F:metalloendopeptidase activity"/>
    <property type="evidence" value="ECO:0007669"/>
    <property type="project" value="UniProtKB-UniRule"/>
</dbReference>
<name>K9AKI3_9STAP</name>
<keyword evidence="18" id="KW-1185">Reference proteome</keyword>
<dbReference type="STRING" id="1229783.C273_09081"/>
<dbReference type="Gene3D" id="1.10.390.10">
    <property type="entry name" value="Neutral Protease Domain 2"/>
    <property type="match status" value="1"/>
</dbReference>
<dbReference type="InterPro" id="IPR050728">
    <property type="entry name" value="Zinc_Metalloprotease_M4"/>
</dbReference>
<dbReference type="Pfam" id="PF07504">
    <property type="entry name" value="FTP"/>
    <property type="match status" value="1"/>
</dbReference>
<feature type="active site" evidence="10">
    <location>
        <position position="364"/>
    </location>
</feature>
<dbReference type="PRINTS" id="PR00730">
    <property type="entry name" value="THERMOLYSIN"/>
</dbReference>
<dbReference type="SUPFAM" id="SSF55486">
    <property type="entry name" value="Metalloproteases ('zincins'), catalytic domain"/>
    <property type="match status" value="1"/>
</dbReference>
<evidence type="ECO:0000313" key="17">
    <source>
        <dbReference type="EMBL" id="EKU46591.1"/>
    </source>
</evidence>
<dbReference type="InterPro" id="IPR011096">
    <property type="entry name" value="FTP_domain"/>
</dbReference>
<dbReference type="Pfam" id="PF01447">
    <property type="entry name" value="Peptidase_M4"/>
    <property type="match status" value="1"/>
</dbReference>
<keyword evidence="7 11" id="KW-0862">Zinc</keyword>
<reference evidence="17 18" key="1">
    <citation type="journal article" date="2013" name="Genome Announc.">
        <title>Genome Sequence of Staphylococcus massiliensis Strain S46, Isolated from the Surface of Healthy Human Skin.</title>
        <authorList>
            <person name="Srivastav R."/>
            <person name="Singh A."/>
            <person name="Jangir P.K."/>
            <person name="Kumari C."/>
            <person name="Muduli S."/>
            <person name="Sharma R."/>
        </authorList>
    </citation>
    <scope>NUCLEOTIDE SEQUENCE [LARGE SCALE GENOMIC DNA]</scope>
    <source>
        <strain evidence="17 18">S46</strain>
    </source>
</reference>
<keyword evidence="5 11" id="KW-0732">Signal</keyword>
<dbReference type="OrthoDB" id="291295at2"/>
<keyword evidence="4" id="KW-0479">Metal-binding</keyword>
<feature type="region of interest" description="Disordered" evidence="12">
    <location>
        <begin position="59"/>
        <end position="78"/>
    </location>
</feature>
<dbReference type="CDD" id="cd09597">
    <property type="entry name" value="M4_TLP"/>
    <property type="match status" value="1"/>
</dbReference>
<evidence type="ECO:0000256" key="3">
    <source>
        <dbReference type="ARBA" id="ARBA00022670"/>
    </source>
</evidence>
<protein>
    <recommendedName>
        <fullName evidence="11">Neutral metalloproteinase</fullName>
        <ecNumber evidence="11">3.4.24.-</ecNumber>
    </recommendedName>
</protein>
<feature type="active site" description="Proton donor" evidence="10">
    <location>
        <position position="447"/>
    </location>
</feature>
<dbReference type="Proteomes" id="UP000009885">
    <property type="component" value="Unassembled WGS sequence"/>
</dbReference>
<dbReference type="EMBL" id="AMSQ01000016">
    <property type="protein sequence ID" value="EKU46591.1"/>
    <property type="molecule type" value="Genomic_DNA"/>
</dbReference>
<organism evidence="17 18">
    <name type="scientific">Staphylococcus massiliensis S46</name>
    <dbReference type="NCBI Taxonomy" id="1229783"/>
    <lineage>
        <taxon>Bacteria</taxon>
        <taxon>Bacillati</taxon>
        <taxon>Bacillota</taxon>
        <taxon>Bacilli</taxon>
        <taxon>Bacillales</taxon>
        <taxon>Staphylococcaceae</taxon>
        <taxon>Staphylococcus</taxon>
    </lineage>
</organism>
<feature type="signal peptide" evidence="11">
    <location>
        <begin position="1"/>
        <end position="26"/>
    </location>
</feature>
<feature type="domain" description="Peptidase M4" evidence="13">
    <location>
        <begin position="228"/>
        <end position="371"/>
    </location>
</feature>
<dbReference type="GO" id="GO:0006508">
    <property type="term" value="P:proteolysis"/>
    <property type="evidence" value="ECO:0007669"/>
    <property type="project" value="UniProtKB-KW"/>
</dbReference>
<dbReference type="InterPro" id="IPR025711">
    <property type="entry name" value="PepSY"/>
</dbReference>
<evidence type="ECO:0000259" key="13">
    <source>
        <dbReference type="Pfam" id="PF01447"/>
    </source>
</evidence>
<keyword evidence="6 11" id="KW-0378">Hydrolase</keyword>
<comment type="caution">
    <text evidence="17">The sequence shown here is derived from an EMBL/GenBank/DDBJ whole genome shotgun (WGS) entry which is preliminary data.</text>
</comment>
<evidence type="ECO:0000259" key="16">
    <source>
        <dbReference type="Pfam" id="PF07504"/>
    </source>
</evidence>
<dbReference type="Gene3D" id="3.10.170.10">
    <property type="match status" value="1"/>
</dbReference>
<evidence type="ECO:0000256" key="1">
    <source>
        <dbReference type="ARBA" id="ARBA00001947"/>
    </source>
</evidence>
<evidence type="ECO:0000256" key="10">
    <source>
        <dbReference type="PIRSR" id="PIRSR623612-1"/>
    </source>
</evidence>
<dbReference type="MEROPS" id="M04.009"/>
<feature type="domain" description="Peptidase M4 C-terminal" evidence="14">
    <location>
        <begin position="374"/>
        <end position="519"/>
    </location>
</feature>
<dbReference type="InterPro" id="IPR001570">
    <property type="entry name" value="Peptidase_M4_C_domain"/>
</dbReference>
<dbReference type="GO" id="GO:0005576">
    <property type="term" value="C:extracellular region"/>
    <property type="evidence" value="ECO:0007669"/>
    <property type="project" value="UniProtKB-SubCell"/>
</dbReference>
<sequence>MNKKLILTLGVATLVSAPLSTQALHAKEDTKERTSLLQSANKDVEQKTVTSNADAKKALQSIGNNGGGTSSRSKTSSVAGYKNYEVTESKKDEQGFTHYTLKPKVNGVEADNEIKLHTNKSNKVEMINGSVDKKNVTVSNQQKVSKQQAIKSAFKGIGKKQSEVKNINGHKVVDEAKLQIDSDKNKLVYNVKINYIKPNLKSWEVKVDAETGEVLSKANNLKEENVQGSGTGVKGDTKEPLNVFNNNGTYELKDTTKPTVIETFDAQNTNGIQSKITNDSPNFTKENHRAGVDAHYNVDKTYKYYKDTFNRESYDNNAAPMESIVHYQYNLNNAYWNGQYMIFGDGDGQRFTSLAASDDVIAHELTHAVTDKTAKLVYQNQPGALNESFSDVFGYFVDDEDWLMGEDSYTPGQEGDALRSMSNPRQFNQPDHMDMYQYTSQDNGGVHINSGIPNKAAYNTINEIGKEKSEKIYYRALTQYLTGNSQFTDAKQALIQSAEDLYGPTEAQAVEQAWNQVGVN</sequence>
<evidence type="ECO:0000256" key="12">
    <source>
        <dbReference type="SAM" id="MobiDB-lite"/>
    </source>
</evidence>
<comment type="similarity">
    <text evidence="2 11">Belongs to the peptidase M4 family.</text>
</comment>
<dbReference type="Gene3D" id="3.10.450.40">
    <property type="match status" value="1"/>
</dbReference>
<dbReference type="InterPro" id="IPR023612">
    <property type="entry name" value="Peptidase_M4"/>
</dbReference>
<evidence type="ECO:0000259" key="15">
    <source>
        <dbReference type="Pfam" id="PF03413"/>
    </source>
</evidence>
<keyword evidence="3 11" id="KW-0645">Protease</keyword>
<evidence type="ECO:0000256" key="4">
    <source>
        <dbReference type="ARBA" id="ARBA00022723"/>
    </source>
</evidence>
<feature type="chain" id="PRO_5023136569" description="Neutral metalloproteinase" evidence="11">
    <location>
        <begin position="27"/>
        <end position="520"/>
    </location>
</feature>
<dbReference type="InterPro" id="IPR027268">
    <property type="entry name" value="Peptidase_M4/M1_CTD_sf"/>
</dbReference>
<comment type="function">
    <text evidence="11">Extracellular zinc metalloprotease.</text>
</comment>
<evidence type="ECO:0000256" key="11">
    <source>
        <dbReference type="RuleBase" id="RU366073"/>
    </source>
</evidence>
<dbReference type="PANTHER" id="PTHR33794">
    <property type="entry name" value="BACILLOLYSIN"/>
    <property type="match status" value="1"/>
</dbReference>
<dbReference type="AlphaFoldDB" id="K9AKI3"/>
<proteinExistence type="inferred from homology"/>
<evidence type="ECO:0000313" key="18">
    <source>
        <dbReference type="Proteomes" id="UP000009885"/>
    </source>
</evidence>
<dbReference type="eggNOG" id="COG3227">
    <property type="taxonomic scope" value="Bacteria"/>
</dbReference>
<feature type="domain" description="FTP" evidence="16">
    <location>
        <begin position="83"/>
        <end position="131"/>
    </location>
</feature>
<feature type="domain" description="PepSY" evidence="15">
    <location>
        <begin position="143"/>
        <end position="216"/>
    </location>
</feature>
<dbReference type="Pfam" id="PF02868">
    <property type="entry name" value="Peptidase_M4_C"/>
    <property type="match status" value="1"/>
</dbReference>
<evidence type="ECO:0000256" key="9">
    <source>
        <dbReference type="ARBA" id="ARBA00023145"/>
    </source>
</evidence>
<dbReference type="PANTHER" id="PTHR33794:SF1">
    <property type="entry name" value="BACILLOLYSIN"/>
    <property type="match status" value="1"/>
</dbReference>
<dbReference type="InterPro" id="IPR013856">
    <property type="entry name" value="Peptidase_M4_domain"/>
</dbReference>
<gene>
    <name evidence="17" type="ORF">C273_09081</name>
</gene>
<evidence type="ECO:0000256" key="7">
    <source>
        <dbReference type="ARBA" id="ARBA00022833"/>
    </source>
</evidence>
<accession>K9AKI3</accession>
<comment type="subcellular location">
    <subcellularLocation>
        <location evidence="11">Secreted</location>
    </subcellularLocation>
</comment>
<keyword evidence="11" id="KW-0964">Secreted</keyword>
<evidence type="ECO:0000259" key="14">
    <source>
        <dbReference type="Pfam" id="PF02868"/>
    </source>
</evidence>
<comment type="cofactor">
    <cofactor evidence="1 11">
        <name>Zn(2+)</name>
        <dbReference type="ChEBI" id="CHEBI:29105"/>
    </cofactor>
</comment>
<dbReference type="GO" id="GO:0046872">
    <property type="term" value="F:metal ion binding"/>
    <property type="evidence" value="ECO:0007669"/>
    <property type="project" value="UniProtKB-UniRule"/>
</dbReference>
<evidence type="ECO:0000256" key="2">
    <source>
        <dbReference type="ARBA" id="ARBA00009388"/>
    </source>
</evidence>
<keyword evidence="9" id="KW-0865">Zymogen</keyword>
<evidence type="ECO:0000256" key="5">
    <source>
        <dbReference type="ARBA" id="ARBA00022729"/>
    </source>
</evidence>
<keyword evidence="8 11" id="KW-0482">Metalloprotease</keyword>
<dbReference type="PATRIC" id="fig|1229783.3.peg.1825"/>